<dbReference type="PROSITE" id="PS51233">
    <property type="entry name" value="VWFD"/>
    <property type="match status" value="1"/>
</dbReference>
<evidence type="ECO:0000256" key="2">
    <source>
        <dbReference type="PROSITE-ProRule" id="PRU00076"/>
    </source>
</evidence>
<keyword evidence="1" id="KW-1015">Disulfide bond</keyword>
<dbReference type="GO" id="GO:0005509">
    <property type="term" value="F:calcium ion binding"/>
    <property type="evidence" value="ECO:0007669"/>
    <property type="project" value="InterPro"/>
</dbReference>
<feature type="domain" description="EGF-like" evidence="3">
    <location>
        <begin position="698"/>
        <end position="737"/>
    </location>
</feature>
<evidence type="ECO:0008006" key="7">
    <source>
        <dbReference type="Google" id="ProtNLM"/>
    </source>
</evidence>
<dbReference type="InterPro" id="IPR036056">
    <property type="entry name" value="Fibrinogen-like_C"/>
</dbReference>
<protein>
    <recommendedName>
        <fullName evidence="7">EGF-like domain-containing protein</fullName>
    </recommendedName>
</protein>
<reference evidence="5" key="1">
    <citation type="journal article" date="2023" name="Mol. Biol. Evol.">
        <title>Third-Generation Sequencing Reveals the Adaptive Role of the Epigenome in Three Deep-Sea Polychaetes.</title>
        <authorList>
            <person name="Perez M."/>
            <person name="Aroh O."/>
            <person name="Sun Y."/>
            <person name="Lan Y."/>
            <person name="Juniper S.K."/>
            <person name="Young C.R."/>
            <person name="Angers B."/>
            <person name="Qian P.Y."/>
        </authorList>
    </citation>
    <scope>NUCLEOTIDE SEQUENCE</scope>
    <source>
        <strain evidence="5">P08H-3</strain>
    </source>
</reference>
<dbReference type="PROSITE" id="PS00010">
    <property type="entry name" value="ASX_HYDROXYL"/>
    <property type="match status" value="1"/>
</dbReference>
<sequence>MHDRAVRILAVQILEYPDRGWAGSADGDECACGMMDMCDGGADVQCNCDNDDHVLRQDRGLLINKTHLPVSGVCYGFSDTAVQPGSRKSANIMVGSLTCGPYQYDIRKNCQDLRNSHHTTTETWIIDPDGTKGEKPFPAYCEMTYDPPLGVTIITHQQSDCTALANNQTSVDIIYNAVNKAQLEALTGGSIYCKQHMMYQCTDAGLDLSDTYGWYDIDGNLMPYWAGNTDGIGCYNDDCRCNTAPSNETSSDGGWLYDKNHLPVSHISLAATIEKTATRCLHVQPLRCYSVYKHCHDIKIQGAAVNPNGNQRYAIDPDDAPGVEVMGVTCDFRTDSRIGISVVPHDNENNQKISQSAPASHRKQLFYYSANTTEIKQLVKISKYCSQELYYSCKELPLINDLDPVYSYFKTWDGHMSKSWSGADISQTTGCACVLLETCPTNHTCHCDSLTSDLVKEGGLVTNKDILPVSEVVYGGVSAPSMEGYVQIGSIRCAPTPFDLPKDCEDAKVRGLETGEVLIWPSEDIDPFLVYCDMDMVPYHGVTIISPSLKPDTAAHSVVNITYLEANTEQVRALVLQSKICYFPLKLNCYATQYLGGSDKNGFWGGDDTFHTYISGSSGHECSCGVADRCGGHDGKDNMKKRSCNCDVGDFTWRTDVGVIVNRDHLPVKQFVFHMDHADNSSAYITINKLYCSNIAFDDNECALNVCPIEADCENTVGSFICHCKSGFRKVSERECEEIGQCKCWGDPHCVSFDRKFLHFQGSCQYILAQDGCVNHLPTTEPHFQVIQKNWREFATQGEEVSWTKEVYVLHLQTDIGFEVFWDGKTKVEIVIDTDYKKYYMWTVW</sequence>
<dbReference type="InterPro" id="IPR001846">
    <property type="entry name" value="VWF_type-D"/>
</dbReference>
<name>A0AAD9MVT8_9ANNE</name>
<dbReference type="CDD" id="cd00054">
    <property type="entry name" value="EGF_CA"/>
    <property type="match status" value="1"/>
</dbReference>
<keyword evidence="6" id="KW-1185">Reference proteome</keyword>
<dbReference type="EMBL" id="JAODUP010000662">
    <property type="protein sequence ID" value="KAK2145706.1"/>
    <property type="molecule type" value="Genomic_DNA"/>
</dbReference>
<gene>
    <name evidence="5" type="ORF">LSH36_662g04067</name>
</gene>
<dbReference type="Gene3D" id="2.60.120.1000">
    <property type="match status" value="3"/>
</dbReference>
<dbReference type="SUPFAM" id="SSF56496">
    <property type="entry name" value="Fibrinogen C-terminal domain-like"/>
    <property type="match status" value="1"/>
</dbReference>
<dbReference type="InterPro" id="IPR001881">
    <property type="entry name" value="EGF-like_Ca-bd_dom"/>
</dbReference>
<dbReference type="InterPro" id="IPR000742">
    <property type="entry name" value="EGF"/>
</dbReference>
<dbReference type="PANTHER" id="PTHR46160:SF8">
    <property type="entry name" value="VWFD DOMAIN-CONTAINING PROTEIN"/>
    <property type="match status" value="1"/>
</dbReference>
<dbReference type="PROSITE" id="PS01187">
    <property type="entry name" value="EGF_CA"/>
    <property type="match status" value="1"/>
</dbReference>
<dbReference type="PANTHER" id="PTHR46160">
    <property type="entry name" value="ALPHA-TECTORIN-RELATED"/>
    <property type="match status" value="1"/>
</dbReference>
<evidence type="ECO:0000259" key="3">
    <source>
        <dbReference type="PROSITE" id="PS50026"/>
    </source>
</evidence>
<evidence type="ECO:0000259" key="4">
    <source>
        <dbReference type="PROSITE" id="PS51233"/>
    </source>
</evidence>
<dbReference type="InterPro" id="IPR052749">
    <property type="entry name" value="Alpha-tectorin"/>
</dbReference>
<dbReference type="InterPro" id="IPR000152">
    <property type="entry name" value="EGF-type_Asp/Asn_hydroxyl_site"/>
</dbReference>
<dbReference type="PROSITE" id="PS50026">
    <property type="entry name" value="EGF_3"/>
    <property type="match status" value="1"/>
</dbReference>
<organism evidence="5 6">
    <name type="scientific">Paralvinella palmiformis</name>
    <dbReference type="NCBI Taxonomy" id="53620"/>
    <lineage>
        <taxon>Eukaryota</taxon>
        <taxon>Metazoa</taxon>
        <taxon>Spiralia</taxon>
        <taxon>Lophotrochozoa</taxon>
        <taxon>Annelida</taxon>
        <taxon>Polychaeta</taxon>
        <taxon>Sedentaria</taxon>
        <taxon>Canalipalpata</taxon>
        <taxon>Terebellida</taxon>
        <taxon>Terebelliformia</taxon>
        <taxon>Alvinellidae</taxon>
        <taxon>Paralvinella</taxon>
    </lineage>
</organism>
<dbReference type="Gene3D" id="2.10.25.10">
    <property type="entry name" value="Laminin"/>
    <property type="match status" value="1"/>
</dbReference>
<dbReference type="InterPro" id="IPR018097">
    <property type="entry name" value="EGF_Ca-bd_CS"/>
</dbReference>
<evidence type="ECO:0000313" key="5">
    <source>
        <dbReference type="EMBL" id="KAK2145706.1"/>
    </source>
</evidence>
<evidence type="ECO:0000313" key="6">
    <source>
        <dbReference type="Proteomes" id="UP001208570"/>
    </source>
</evidence>
<dbReference type="SMART" id="SM00179">
    <property type="entry name" value="EGF_CA"/>
    <property type="match status" value="1"/>
</dbReference>
<dbReference type="AlphaFoldDB" id="A0AAD9MVT8"/>
<keyword evidence="2" id="KW-0245">EGF-like domain</keyword>
<feature type="domain" description="VWFD" evidence="4">
    <location>
        <begin position="740"/>
        <end position="845"/>
    </location>
</feature>
<dbReference type="PROSITE" id="PS01186">
    <property type="entry name" value="EGF_2"/>
    <property type="match status" value="1"/>
</dbReference>
<proteinExistence type="predicted"/>
<dbReference type="Pfam" id="PF00094">
    <property type="entry name" value="VWD"/>
    <property type="match status" value="1"/>
</dbReference>
<accession>A0AAD9MVT8</accession>
<evidence type="ECO:0000256" key="1">
    <source>
        <dbReference type="ARBA" id="ARBA00023157"/>
    </source>
</evidence>
<comment type="caution">
    <text evidence="5">The sequence shown here is derived from an EMBL/GenBank/DDBJ whole genome shotgun (WGS) entry which is preliminary data.</text>
</comment>
<dbReference type="SUPFAM" id="SSF57196">
    <property type="entry name" value="EGF/Laminin"/>
    <property type="match status" value="1"/>
</dbReference>
<dbReference type="Proteomes" id="UP001208570">
    <property type="component" value="Unassembled WGS sequence"/>
</dbReference>
<comment type="caution">
    <text evidence="2">Lacks conserved residue(s) required for the propagation of feature annotation.</text>
</comment>